<evidence type="ECO:0000256" key="6">
    <source>
        <dbReference type="ARBA" id="ARBA00022989"/>
    </source>
</evidence>
<dbReference type="PANTHER" id="PTHR24282:SF158">
    <property type="entry name" value="CYTOCHROME P450"/>
    <property type="match status" value="1"/>
</dbReference>
<organism evidence="13">
    <name type="scientific">Aegilops tauschii</name>
    <name type="common">Tausch's goatgrass</name>
    <name type="synonym">Aegilops squarrosa</name>
    <dbReference type="NCBI Taxonomy" id="37682"/>
    <lineage>
        <taxon>Eukaryota</taxon>
        <taxon>Viridiplantae</taxon>
        <taxon>Streptophyta</taxon>
        <taxon>Embryophyta</taxon>
        <taxon>Tracheophyta</taxon>
        <taxon>Spermatophyta</taxon>
        <taxon>Magnoliopsida</taxon>
        <taxon>Liliopsida</taxon>
        <taxon>Poales</taxon>
        <taxon>Poaceae</taxon>
        <taxon>BOP clade</taxon>
        <taxon>Pooideae</taxon>
        <taxon>Triticodae</taxon>
        <taxon>Triticeae</taxon>
        <taxon>Triticinae</taxon>
        <taxon>Aegilops</taxon>
    </lineage>
</organism>
<dbReference type="InterPro" id="IPR017972">
    <property type="entry name" value="Cyt_P450_CS"/>
</dbReference>
<dbReference type="InterPro" id="IPR001128">
    <property type="entry name" value="Cyt_P450"/>
</dbReference>
<comment type="subcellular location">
    <subcellularLocation>
        <location evidence="1">Membrane</location>
    </subcellularLocation>
</comment>
<evidence type="ECO:0000256" key="8">
    <source>
        <dbReference type="ARBA" id="ARBA00023004"/>
    </source>
</evidence>
<comment type="cofactor">
    <cofactor evidence="11">
        <name>heme</name>
        <dbReference type="ChEBI" id="CHEBI:30413"/>
    </cofactor>
</comment>
<evidence type="ECO:0000256" key="1">
    <source>
        <dbReference type="ARBA" id="ARBA00004370"/>
    </source>
</evidence>
<comment type="similarity">
    <text evidence="2 12">Belongs to the cytochrome P450 family.</text>
</comment>
<dbReference type="PANTHER" id="PTHR24282">
    <property type="entry name" value="CYTOCHROME P450 FAMILY MEMBER"/>
    <property type="match status" value="1"/>
</dbReference>
<dbReference type="Gene3D" id="1.10.630.10">
    <property type="entry name" value="Cytochrome P450"/>
    <property type="match status" value="1"/>
</dbReference>
<keyword evidence="7 12" id="KW-0560">Oxidoreductase</keyword>
<dbReference type="GO" id="GO:0016705">
    <property type="term" value="F:oxidoreductase activity, acting on paired donors, with incorporation or reduction of molecular oxygen"/>
    <property type="evidence" value="ECO:0007669"/>
    <property type="project" value="InterPro"/>
</dbReference>
<dbReference type="InterPro" id="IPR050665">
    <property type="entry name" value="Cytochrome_P450_Monooxygen"/>
</dbReference>
<protein>
    <submittedName>
        <fullName evidence="13">Secologanin synthase</fullName>
    </submittedName>
</protein>
<dbReference type="GO" id="GO:0006629">
    <property type="term" value="P:lipid metabolic process"/>
    <property type="evidence" value="ECO:0007669"/>
    <property type="project" value="UniProtKB-ARBA"/>
</dbReference>
<name>M8AH91_AEGTA</name>
<dbReference type="GO" id="GO:0004497">
    <property type="term" value="F:monooxygenase activity"/>
    <property type="evidence" value="ECO:0007669"/>
    <property type="project" value="UniProtKB-KW"/>
</dbReference>
<dbReference type="GO" id="GO:0016020">
    <property type="term" value="C:membrane"/>
    <property type="evidence" value="ECO:0007669"/>
    <property type="project" value="UniProtKB-SubCell"/>
</dbReference>
<evidence type="ECO:0000256" key="12">
    <source>
        <dbReference type="RuleBase" id="RU000461"/>
    </source>
</evidence>
<evidence type="ECO:0000256" key="10">
    <source>
        <dbReference type="ARBA" id="ARBA00023136"/>
    </source>
</evidence>
<dbReference type="SUPFAM" id="SSF48264">
    <property type="entry name" value="Cytochrome P450"/>
    <property type="match status" value="1"/>
</dbReference>
<dbReference type="InterPro" id="IPR036396">
    <property type="entry name" value="Cyt_P450_sf"/>
</dbReference>
<evidence type="ECO:0000256" key="3">
    <source>
        <dbReference type="ARBA" id="ARBA00022617"/>
    </source>
</evidence>
<evidence type="ECO:0000256" key="9">
    <source>
        <dbReference type="ARBA" id="ARBA00023033"/>
    </source>
</evidence>
<keyword evidence="9 12" id="KW-0503">Monooxygenase</keyword>
<reference evidence="13" key="1">
    <citation type="submission" date="2015-06" db="UniProtKB">
        <authorList>
            <consortium name="EnsemblPlants"/>
        </authorList>
    </citation>
    <scope>IDENTIFICATION</scope>
</reference>
<accession>M8AH91</accession>
<evidence type="ECO:0000313" key="13">
    <source>
        <dbReference type="EnsemblPlants" id="EMT03846"/>
    </source>
</evidence>
<dbReference type="AlphaFoldDB" id="M8AH91"/>
<evidence type="ECO:0000256" key="2">
    <source>
        <dbReference type="ARBA" id="ARBA00010617"/>
    </source>
</evidence>
<keyword evidence="10" id="KW-0472">Membrane</keyword>
<evidence type="ECO:0000256" key="5">
    <source>
        <dbReference type="ARBA" id="ARBA00022723"/>
    </source>
</evidence>
<evidence type="ECO:0000256" key="4">
    <source>
        <dbReference type="ARBA" id="ARBA00022692"/>
    </source>
</evidence>
<feature type="binding site" description="axial binding residue" evidence="11">
    <location>
        <position position="292"/>
    </location>
    <ligand>
        <name>heme</name>
        <dbReference type="ChEBI" id="CHEBI:30413"/>
    </ligand>
    <ligandPart>
        <name>Fe</name>
        <dbReference type="ChEBI" id="CHEBI:18248"/>
    </ligandPart>
</feature>
<dbReference type="InterPro" id="IPR002401">
    <property type="entry name" value="Cyt_P450_E_grp-I"/>
</dbReference>
<keyword evidence="8 11" id="KW-0408">Iron</keyword>
<keyword evidence="4" id="KW-0812">Transmembrane</keyword>
<keyword evidence="6" id="KW-1133">Transmembrane helix</keyword>
<dbReference type="PROSITE" id="PS00086">
    <property type="entry name" value="CYTOCHROME_P450"/>
    <property type="match status" value="1"/>
</dbReference>
<keyword evidence="3 11" id="KW-0349">Heme</keyword>
<dbReference type="PRINTS" id="PR00385">
    <property type="entry name" value="P450"/>
</dbReference>
<dbReference type="GO" id="GO:0005506">
    <property type="term" value="F:iron ion binding"/>
    <property type="evidence" value="ECO:0007669"/>
    <property type="project" value="InterPro"/>
</dbReference>
<dbReference type="Pfam" id="PF00067">
    <property type="entry name" value="p450"/>
    <property type="match status" value="1"/>
</dbReference>
<sequence length="294" mass="33057">MPPGRRVRPRSAGAKFGPNRRKVGFWGRGWADFSAPAIKKGLGGLVGGAAGDALTRELAHGIQEVSKKIIIPGYTFLPTRNNRRIHQTNRKIECILGTLIEKRMKAMQEGESTKDDLLDLMLHSNMTATNENSQSIPGMTIEEVIEECKLFYFAGSKTTSVLLTWTMIVLSMHPEWQYRARNEILGIFGKNKPEYENFGRLKMVTMILYEVLWLYPSAITFIRKTCKDMKNGGITYAGGVLIELLVLFIHHDLEIWGSDVLEFNPERFAEGIFKASKDASAFIPFGWGPRVCIG</sequence>
<evidence type="ECO:0000256" key="11">
    <source>
        <dbReference type="PIRSR" id="PIRSR602401-1"/>
    </source>
</evidence>
<dbReference type="PRINTS" id="PR00463">
    <property type="entry name" value="EP450I"/>
</dbReference>
<keyword evidence="5 11" id="KW-0479">Metal-binding</keyword>
<dbReference type="GO" id="GO:0020037">
    <property type="term" value="F:heme binding"/>
    <property type="evidence" value="ECO:0007669"/>
    <property type="project" value="InterPro"/>
</dbReference>
<dbReference type="EnsemblPlants" id="EMT03846">
    <property type="protein sequence ID" value="EMT03846"/>
    <property type="gene ID" value="F775_10966"/>
</dbReference>
<evidence type="ECO:0000256" key="7">
    <source>
        <dbReference type="ARBA" id="ARBA00023002"/>
    </source>
</evidence>
<proteinExistence type="inferred from homology"/>